<evidence type="ECO:0000259" key="5">
    <source>
        <dbReference type="Pfam" id="PF11715"/>
    </source>
</evidence>
<dbReference type="Pfam" id="PF17238">
    <property type="entry name" value="NUP160_helical_2"/>
    <property type="match status" value="1"/>
</dbReference>
<dbReference type="InterPro" id="IPR056535">
    <property type="entry name" value="TPR_NUP160_M"/>
</dbReference>
<evidence type="ECO:0000259" key="7">
    <source>
        <dbReference type="Pfam" id="PF23354"/>
    </source>
</evidence>
<comment type="subcellular location">
    <subcellularLocation>
        <location evidence="1">Nucleus</location>
    </subcellularLocation>
</comment>
<dbReference type="AlphaFoldDB" id="A0A7N0ZY83"/>
<evidence type="ECO:0000313" key="8">
    <source>
        <dbReference type="EnsemblPlants" id="Kaladp0053s0361.1.v1.1"/>
    </source>
</evidence>
<organism evidence="8 9">
    <name type="scientific">Kalanchoe fedtschenkoi</name>
    <name type="common">Lavender scallops</name>
    <name type="synonym">South American air plant</name>
    <dbReference type="NCBI Taxonomy" id="63787"/>
    <lineage>
        <taxon>Eukaryota</taxon>
        <taxon>Viridiplantae</taxon>
        <taxon>Streptophyta</taxon>
        <taxon>Embryophyta</taxon>
        <taxon>Tracheophyta</taxon>
        <taxon>Spermatophyta</taxon>
        <taxon>Magnoliopsida</taxon>
        <taxon>eudicotyledons</taxon>
        <taxon>Gunneridae</taxon>
        <taxon>Pentapetalae</taxon>
        <taxon>Saxifragales</taxon>
        <taxon>Crassulaceae</taxon>
        <taxon>Kalanchoe</taxon>
    </lineage>
</organism>
<evidence type="ECO:0000313" key="9">
    <source>
        <dbReference type="Proteomes" id="UP000594263"/>
    </source>
</evidence>
<dbReference type="EnsemblPlants" id="Kaladp0053s0361.1.v1.1">
    <property type="protein sequence ID" value="Kaladp0053s0361.1.v1.1"/>
    <property type="gene ID" value="Kaladp0053s0361.v1.1"/>
</dbReference>
<feature type="domain" description="NUP160 middle TPR" evidence="7">
    <location>
        <begin position="646"/>
        <end position="802"/>
    </location>
</feature>
<dbReference type="GO" id="GO:0017056">
    <property type="term" value="F:structural constituent of nuclear pore"/>
    <property type="evidence" value="ECO:0007669"/>
    <property type="project" value="TreeGrafter"/>
</dbReference>
<dbReference type="Proteomes" id="UP000594263">
    <property type="component" value="Unplaced"/>
</dbReference>
<dbReference type="PANTHER" id="PTHR21286:SF0">
    <property type="entry name" value="NUCLEAR PORE COMPLEX PROTEIN NUP160"/>
    <property type="match status" value="1"/>
</dbReference>
<keyword evidence="3" id="KW-0539">Nucleus</keyword>
<dbReference type="InterPro" id="IPR035192">
    <property type="entry name" value="NUP160_hel_plant"/>
</dbReference>
<feature type="domain" description="NUP160 helical" evidence="6">
    <location>
        <begin position="285"/>
        <end position="470"/>
    </location>
</feature>
<feature type="chain" id="PRO_5029448798" evidence="4">
    <location>
        <begin position="23"/>
        <end position="902"/>
    </location>
</feature>
<dbReference type="Pfam" id="PF23354">
    <property type="entry name" value="TPR_NUP160_120_M"/>
    <property type="match status" value="1"/>
</dbReference>
<feature type="signal peptide" evidence="4">
    <location>
        <begin position="1"/>
        <end position="22"/>
    </location>
</feature>
<evidence type="ECO:0000256" key="2">
    <source>
        <dbReference type="ARBA" id="ARBA00022448"/>
    </source>
</evidence>
<name>A0A7N0ZY83_KALFE</name>
<dbReference type="GO" id="GO:0005643">
    <property type="term" value="C:nuclear pore"/>
    <property type="evidence" value="ECO:0007669"/>
    <property type="project" value="TreeGrafter"/>
</dbReference>
<dbReference type="InterPro" id="IPR059141">
    <property type="entry name" value="Beta-prop_Nup120_160"/>
</dbReference>
<keyword evidence="4" id="KW-0732">Signal</keyword>
<sequence length="902" mass="100672">MLDFLLFAGSTFLRLWVGELDADTSVVPFAILSRANDEINSEMVNVYGFHCSLSDKINLSANAMLLSILLEEAKVIDVKLVSNTIWILKDDGLQSHNLLHSDPHLEEVRSYSLQESVVADHLFQNAEHVSDDLLSICLSVFSSAKDQIVQIMSSVFLHRLLQPGVYDNAVMRRTLQDHNKHLNSTEFESLDCDGVRKEILSVIECESANRSPLSIYFSWKAFCTRYFDHWCKSSFPCGLLVEPATGAVGVIRKRSISLIRGLEKIEMLIDGSCDEGDCIPSGLTLPSDTVECQVLFDLLRCVNNVSLQLGKTASVVIYGAFLDPLTTGSEEVLTGLLKILEIGYTSSAAFVHMFELGHNVVWDKQMMDHKSFRKFSIDMLVSLRALYSKATSWTTILNAIQSYINFLVPKKIVLNANCEALSEMETCIAVQATCQIAKVMFDCASDVLLFLGYLLKINGHLLPMVQDIISEWLIIQFLATTPTQGPLVEDFSSQLSSLNIDGNYGRKSWSDKLGKCYFSLAYILLANVKKSSDNGNHPYLQHLPDPQCCVHLIRYFTGWVVYGVCGEESAAFSRHSVHIAIELLRQCQYNAVEILLTIVHTNLQREKTCESIQDSGGEWFAILHLLGCCLLAQACELHGKQKEKKVSEAVRCFFRASAGQEAPKALQYLSGETGAQHFSLDYSLPYAAWKLQYYQWAMQIFEQYNISEGAMQFARAALEQVDEAPDQDDLIDNESATTIKGRLWANIFKFTLDLNQYFDAYCAIITNPDPESKYICLRRFLIVLYERGSLKILCDGQLPFIGLLEASCAALWLTNLEEEGKIAVPVGQNPFPKHARVLQEPRFQGGRGCRAIVLLRMIVAAVGVAVVFQIAWSGVVSPHPELRVGAARVEGGARVEGVKGRD</sequence>
<evidence type="ECO:0000256" key="4">
    <source>
        <dbReference type="SAM" id="SignalP"/>
    </source>
</evidence>
<proteinExistence type="predicted"/>
<feature type="domain" description="Nucleoporin Nup120/160 beta-propeller" evidence="5">
    <location>
        <begin position="72"/>
        <end position="266"/>
    </location>
</feature>
<dbReference type="Gramene" id="Kaladp0053s0361.1.v1.1">
    <property type="protein sequence ID" value="Kaladp0053s0361.1.v1.1"/>
    <property type="gene ID" value="Kaladp0053s0361.v1.1"/>
</dbReference>
<keyword evidence="9" id="KW-1185">Reference proteome</keyword>
<evidence type="ECO:0000259" key="6">
    <source>
        <dbReference type="Pfam" id="PF17238"/>
    </source>
</evidence>
<evidence type="ECO:0000256" key="3">
    <source>
        <dbReference type="ARBA" id="ARBA00023242"/>
    </source>
</evidence>
<dbReference type="Pfam" id="PF11715">
    <property type="entry name" value="Beta-prop_Nup120_160"/>
    <property type="match status" value="1"/>
</dbReference>
<evidence type="ECO:0000256" key="1">
    <source>
        <dbReference type="ARBA" id="ARBA00004123"/>
    </source>
</evidence>
<dbReference type="InterPro" id="IPR021717">
    <property type="entry name" value="Nucleoporin_Nup160"/>
</dbReference>
<dbReference type="PANTHER" id="PTHR21286">
    <property type="entry name" value="NUCLEAR PORE COMPLEX PROTEIN NUP160"/>
    <property type="match status" value="1"/>
</dbReference>
<dbReference type="OMA" id="TIERLWC"/>
<keyword evidence="2" id="KW-0813">Transport</keyword>
<accession>A0A7N0ZY83</accession>
<reference evidence="8" key="1">
    <citation type="submission" date="2021-01" db="UniProtKB">
        <authorList>
            <consortium name="EnsemblPlants"/>
        </authorList>
    </citation>
    <scope>IDENTIFICATION</scope>
</reference>
<protein>
    <submittedName>
        <fullName evidence="8">Uncharacterized protein</fullName>
    </submittedName>
</protein>